<dbReference type="Proteomes" id="UP000095284">
    <property type="component" value="Unplaced"/>
</dbReference>
<evidence type="ECO:0000313" key="3">
    <source>
        <dbReference type="WBParaSite" id="BXY_0381400.1"/>
    </source>
</evidence>
<name>A0A1I7RSW0_BURXY</name>
<accession>A0A1I7RSW0</accession>
<keyword evidence="1" id="KW-0812">Transmembrane</keyword>
<dbReference type="AlphaFoldDB" id="A0A1I7RSW0"/>
<evidence type="ECO:0000256" key="1">
    <source>
        <dbReference type="SAM" id="Phobius"/>
    </source>
</evidence>
<evidence type="ECO:0000313" key="2">
    <source>
        <dbReference type="Proteomes" id="UP000095284"/>
    </source>
</evidence>
<reference evidence="3" key="1">
    <citation type="submission" date="2016-11" db="UniProtKB">
        <authorList>
            <consortium name="WormBaseParasite"/>
        </authorList>
    </citation>
    <scope>IDENTIFICATION</scope>
</reference>
<feature type="transmembrane region" description="Helical" evidence="1">
    <location>
        <begin position="27"/>
        <end position="44"/>
    </location>
</feature>
<keyword evidence="1" id="KW-0472">Membrane</keyword>
<keyword evidence="1" id="KW-1133">Transmembrane helix</keyword>
<dbReference type="WBParaSite" id="BXY_0381400.1">
    <property type="protein sequence ID" value="BXY_0381400.1"/>
    <property type="gene ID" value="BXY_0381400"/>
</dbReference>
<protein>
    <submittedName>
        <fullName evidence="3">Neuropeptide-Like Protein</fullName>
    </submittedName>
</protein>
<proteinExistence type="predicted"/>
<organism evidence="2 3">
    <name type="scientific">Bursaphelenchus xylophilus</name>
    <name type="common">Pinewood nematode worm</name>
    <name type="synonym">Aphelenchoides xylophilus</name>
    <dbReference type="NCBI Taxonomy" id="6326"/>
    <lineage>
        <taxon>Eukaryota</taxon>
        <taxon>Metazoa</taxon>
        <taxon>Ecdysozoa</taxon>
        <taxon>Nematoda</taxon>
        <taxon>Chromadorea</taxon>
        <taxon>Rhabditida</taxon>
        <taxon>Tylenchina</taxon>
        <taxon>Tylenchomorpha</taxon>
        <taxon>Aphelenchoidea</taxon>
        <taxon>Aphelenchoididae</taxon>
        <taxon>Bursaphelenchus</taxon>
    </lineage>
</organism>
<sequence length="107" mass="12592">MIYIRVIGGVEAAVPIRSFDFSSSIEPIMKFLAIFVALLVAVFAQQNPMDQMHLERVFEPYTYQRMNYDASRMAYNARYPNNNYHRVDGWQPATWDDIFGSRRYGRK</sequence>